<gene>
    <name evidence="1" type="ORF">PG986_012661</name>
</gene>
<reference evidence="1 2" key="1">
    <citation type="submission" date="2023-01" db="EMBL/GenBank/DDBJ databases">
        <title>Analysis of 21 Apiospora genomes using comparative genomics revels a genus with tremendous synthesis potential of carbohydrate active enzymes and secondary metabolites.</title>
        <authorList>
            <person name="Sorensen T."/>
        </authorList>
    </citation>
    <scope>NUCLEOTIDE SEQUENCE [LARGE SCALE GENOMIC DNA]</scope>
    <source>
        <strain evidence="1 2">CBS 24483</strain>
    </source>
</reference>
<evidence type="ECO:0000313" key="2">
    <source>
        <dbReference type="Proteomes" id="UP001391051"/>
    </source>
</evidence>
<dbReference type="RefSeq" id="XP_066695579.1">
    <property type="nucleotide sequence ID" value="XM_066848883.1"/>
</dbReference>
<evidence type="ECO:0000313" key="1">
    <source>
        <dbReference type="EMBL" id="KAK7943548.1"/>
    </source>
</evidence>
<protein>
    <recommendedName>
        <fullName evidence="3">Protein kinase domain-containing protein</fullName>
    </recommendedName>
</protein>
<accession>A0ABR1Q0M2</accession>
<dbReference type="EMBL" id="JAQQWE010000008">
    <property type="protein sequence ID" value="KAK7943548.1"/>
    <property type="molecule type" value="Genomic_DNA"/>
</dbReference>
<dbReference type="GeneID" id="92081945"/>
<keyword evidence="2" id="KW-1185">Reference proteome</keyword>
<dbReference type="SUPFAM" id="SSF56112">
    <property type="entry name" value="Protein kinase-like (PK-like)"/>
    <property type="match status" value="1"/>
</dbReference>
<sequence>MPVIRACCALAWPPKGRGGAEEELEVAHTFDGPPASFAHNDMHMGNVMFGSLEPDVDEHSVVPPLKLIDFGRATTRDIWPGPPDTNNANAYQGYPSNQKHAATIMMQLITGHTGRLSHRSVTMSITVPDAAGNPTTVNVPTQAYLLWQPGAQQFYPFLDAQLRQEIGSMMALYYSNRPFLQYLLNTAIHAVSTRRSTDYHPCIQKEETGRALRAFVRRFFLDADGDDDD</sequence>
<name>A0ABR1Q0M2_9PEZI</name>
<proteinExistence type="predicted"/>
<comment type="caution">
    <text evidence="1">The sequence shown here is derived from an EMBL/GenBank/DDBJ whole genome shotgun (WGS) entry which is preliminary data.</text>
</comment>
<dbReference type="Proteomes" id="UP001391051">
    <property type="component" value="Unassembled WGS sequence"/>
</dbReference>
<dbReference type="InterPro" id="IPR011009">
    <property type="entry name" value="Kinase-like_dom_sf"/>
</dbReference>
<organism evidence="1 2">
    <name type="scientific">Apiospora aurea</name>
    <dbReference type="NCBI Taxonomy" id="335848"/>
    <lineage>
        <taxon>Eukaryota</taxon>
        <taxon>Fungi</taxon>
        <taxon>Dikarya</taxon>
        <taxon>Ascomycota</taxon>
        <taxon>Pezizomycotina</taxon>
        <taxon>Sordariomycetes</taxon>
        <taxon>Xylariomycetidae</taxon>
        <taxon>Amphisphaeriales</taxon>
        <taxon>Apiosporaceae</taxon>
        <taxon>Apiospora</taxon>
    </lineage>
</organism>
<evidence type="ECO:0008006" key="3">
    <source>
        <dbReference type="Google" id="ProtNLM"/>
    </source>
</evidence>